<dbReference type="InterPro" id="IPR016278">
    <property type="entry name" value="DUSP12"/>
</dbReference>
<dbReference type="AlphaFoldDB" id="A0AA40BP73"/>
<evidence type="ECO:0000256" key="6">
    <source>
        <dbReference type="SAM" id="MobiDB-lite"/>
    </source>
</evidence>
<keyword evidence="9" id="KW-1185">Reference proteome</keyword>
<protein>
    <recommendedName>
        <fullName evidence="2">protein-tyrosine-phosphatase</fullName>
        <ecNumber evidence="2">3.1.3.48</ecNumber>
    </recommendedName>
</protein>
<feature type="region of interest" description="Disordered" evidence="6">
    <location>
        <begin position="86"/>
        <end position="114"/>
    </location>
</feature>
<evidence type="ECO:0000256" key="2">
    <source>
        <dbReference type="ARBA" id="ARBA00013064"/>
    </source>
</evidence>
<dbReference type="GO" id="GO:0005634">
    <property type="term" value="C:nucleus"/>
    <property type="evidence" value="ECO:0007669"/>
    <property type="project" value="TreeGrafter"/>
</dbReference>
<evidence type="ECO:0000256" key="1">
    <source>
        <dbReference type="ARBA" id="ARBA00008601"/>
    </source>
</evidence>
<comment type="caution">
    <text evidence="8">The sequence shown here is derived from an EMBL/GenBank/DDBJ whole genome shotgun (WGS) entry which is preliminary data.</text>
</comment>
<comment type="similarity">
    <text evidence="1">Belongs to the protein-tyrosine phosphatase family. Non-receptor class dual specificity subfamily.</text>
</comment>
<dbReference type="SUPFAM" id="SSF52799">
    <property type="entry name" value="(Phosphotyrosine protein) phosphatases II"/>
    <property type="match status" value="1"/>
</dbReference>
<evidence type="ECO:0000256" key="5">
    <source>
        <dbReference type="PIRSR" id="PIRSR000941-50"/>
    </source>
</evidence>
<keyword evidence="4" id="KW-0904">Protein phosphatase</keyword>
<proteinExistence type="inferred from homology"/>
<accession>A0AA40BP73</accession>
<keyword evidence="3" id="KW-0378">Hydrolase</keyword>
<evidence type="ECO:0000259" key="7">
    <source>
        <dbReference type="PROSITE" id="PS50056"/>
    </source>
</evidence>
<dbReference type="SMART" id="SM00195">
    <property type="entry name" value="DSPc"/>
    <property type="match status" value="1"/>
</dbReference>
<dbReference type="CDD" id="cd14518">
    <property type="entry name" value="DSP_fungal_YVH1"/>
    <property type="match status" value="1"/>
</dbReference>
<dbReference type="InterPro" id="IPR029021">
    <property type="entry name" value="Prot-tyrosine_phosphatase-like"/>
</dbReference>
<dbReference type="InterPro" id="IPR020422">
    <property type="entry name" value="TYR_PHOSPHATASE_DUAL_dom"/>
</dbReference>
<evidence type="ECO:0000313" key="9">
    <source>
        <dbReference type="Proteomes" id="UP001172155"/>
    </source>
</evidence>
<name>A0AA40BP73_9PEZI</name>
<dbReference type="PROSITE" id="PS50056">
    <property type="entry name" value="TYR_PHOSPHATASE_2"/>
    <property type="match status" value="1"/>
</dbReference>
<evidence type="ECO:0000256" key="3">
    <source>
        <dbReference type="ARBA" id="ARBA00022801"/>
    </source>
</evidence>
<dbReference type="PANTHER" id="PTHR45848:SF4">
    <property type="entry name" value="DUAL SPECIFICITY PROTEIN PHOSPHATASE 12"/>
    <property type="match status" value="1"/>
</dbReference>
<dbReference type="PIRSF" id="PIRSF000941">
    <property type="entry name" value="DUSP12"/>
    <property type="match status" value="1"/>
</dbReference>
<feature type="active site" description="Phosphocysteine intermediate" evidence="5">
    <location>
        <position position="145"/>
    </location>
</feature>
<dbReference type="Gene3D" id="3.90.190.10">
    <property type="entry name" value="Protein tyrosine phosphatase superfamily"/>
    <property type="match status" value="1"/>
</dbReference>
<sequence>MALDRVNGKEELFVGGIFGLRRARAMKEHKITHILSVVKYSLDEVNAESFRDVEHLSIDVDDVEDEDMLVHLPRMVRFIERGLYGPDSPSLQPTSSPPKPNPDNTDAILPADDEPPLTSEFPRFKLTPAVDPPPNHPPGAVFVHCAMGKSRSVTAAIAYLLWKHPHRFGRADPTTTPSHAVANALRWVRDTRPLAEPNDGFTRQLEMYWAMGCPAASDDAVAREPAYQRWLYQREVETAANVGRAPDRFRFEDEEAPQRAGDADADGGLELRCKKCRRVLVTQPFMVPHQGRGNPERKDCPHVFIEALSWMRPTLEAGELEGRLACPNGKCGASVGRYSWQGFKCTCGDWVAPAFSLHRSRVDEVAVPGRANVAGRMAALGIRMPPGGRQESL</sequence>
<dbReference type="EMBL" id="JAUKUD010000007">
    <property type="protein sequence ID" value="KAK0737837.1"/>
    <property type="molecule type" value="Genomic_DNA"/>
</dbReference>
<reference evidence="8" key="1">
    <citation type="submission" date="2023-06" db="EMBL/GenBank/DDBJ databases">
        <title>Genome-scale phylogeny and comparative genomics of the fungal order Sordariales.</title>
        <authorList>
            <consortium name="Lawrence Berkeley National Laboratory"/>
            <person name="Hensen N."/>
            <person name="Bonometti L."/>
            <person name="Westerberg I."/>
            <person name="Brannstrom I.O."/>
            <person name="Guillou S."/>
            <person name="Cros-Aarteil S."/>
            <person name="Calhoun S."/>
            <person name="Haridas S."/>
            <person name="Kuo A."/>
            <person name="Mondo S."/>
            <person name="Pangilinan J."/>
            <person name="Riley R."/>
            <person name="LaButti K."/>
            <person name="Andreopoulos B."/>
            <person name="Lipzen A."/>
            <person name="Chen C."/>
            <person name="Yanf M."/>
            <person name="Daum C."/>
            <person name="Ng V."/>
            <person name="Clum A."/>
            <person name="Steindorff A."/>
            <person name="Ohm R."/>
            <person name="Martin F."/>
            <person name="Silar P."/>
            <person name="Natvig D."/>
            <person name="Lalanne C."/>
            <person name="Gautier V."/>
            <person name="Ament-velasquez S.L."/>
            <person name="Kruys A."/>
            <person name="Hutchinson M.I."/>
            <person name="Powell A.J."/>
            <person name="Barry K."/>
            <person name="Miller A.N."/>
            <person name="Grigoriev I.V."/>
            <person name="Debuchy R."/>
            <person name="Gladieux P."/>
            <person name="Thoren M.H."/>
            <person name="Johannesson H."/>
        </authorList>
    </citation>
    <scope>NUCLEOTIDE SEQUENCE</scope>
    <source>
        <strain evidence="8">SMH3187-1</strain>
    </source>
</reference>
<dbReference type="Proteomes" id="UP001172155">
    <property type="component" value="Unassembled WGS sequence"/>
</dbReference>
<dbReference type="PANTHER" id="PTHR45848">
    <property type="entry name" value="DUAL SPECIFICITY PROTEIN PHOSPHATASE 12 FAMILY MEMBER"/>
    <property type="match status" value="1"/>
</dbReference>
<dbReference type="InterPro" id="IPR000387">
    <property type="entry name" value="Tyr_Pase_dom"/>
</dbReference>
<evidence type="ECO:0000313" key="8">
    <source>
        <dbReference type="EMBL" id="KAK0737837.1"/>
    </source>
</evidence>
<dbReference type="GO" id="GO:0004725">
    <property type="term" value="F:protein tyrosine phosphatase activity"/>
    <property type="evidence" value="ECO:0007669"/>
    <property type="project" value="UniProtKB-EC"/>
</dbReference>
<dbReference type="EC" id="3.1.3.48" evidence="2"/>
<dbReference type="GO" id="GO:0008138">
    <property type="term" value="F:protein tyrosine/serine/threonine phosphatase activity"/>
    <property type="evidence" value="ECO:0007669"/>
    <property type="project" value="InterPro"/>
</dbReference>
<organism evidence="8 9">
    <name type="scientific">Schizothecium vesticola</name>
    <dbReference type="NCBI Taxonomy" id="314040"/>
    <lineage>
        <taxon>Eukaryota</taxon>
        <taxon>Fungi</taxon>
        <taxon>Dikarya</taxon>
        <taxon>Ascomycota</taxon>
        <taxon>Pezizomycotina</taxon>
        <taxon>Sordariomycetes</taxon>
        <taxon>Sordariomycetidae</taxon>
        <taxon>Sordariales</taxon>
        <taxon>Schizotheciaceae</taxon>
        <taxon>Schizothecium</taxon>
    </lineage>
</organism>
<feature type="domain" description="Tyrosine specific protein phosphatases" evidence="7">
    <location>
        <begin position="137"/>
        <end position="193"/>
    </location>
</feature>
<evidence type="ECO:0000256" key="4">
    <source>
        <dbReference type="ARBA" id="ARBA00022912"/>
    </source>
</evidence>
<gene>
    <name evidence="8" type="ORF">B0T18DRAFT_335319</name>
</gene>